<evidence type="ECO:0000256" key="1">
    <source>
        <dbReference type="SAM" id="SignalP"/>
    </source>
</evidence>
<protein>
    <submittedName>
        <fullName evidence="2">TorF family putative porin</fullName>
    </submittedName>
</protein>
<reference evidence="2 3" key="1">
    <citation type="submission" date="2022-06" db="EMBL/GenBank/DDBJ databases">
        <title>Thiomicrohabdus sp. nov, an obligately chemolithoautotrophic, sulfur-oxidizing bacterium isolated from beach of Guanyin Mountain. Amoy.</title>
        <authorList>
            <person name="Zhu H."/>
        </authorList>
    </citation>
    <scope>NUCLEOTIDE SEQUENCE [LARGE SCALE GENOMIC DNA]</scope>
    <source>
        <strain evidence="2 3">XGS-01</strain>
    </source>
</reference>
<gene>
    <name evidence="2" type="ORF">NR989_09625</name>
</gene>
<organism evidence="2 3">
    <name type="scientific">Thiomicrorhabdus lithotrophica</name>
    <dbReference type="NCBI Taxonomy" id="2949997"/>
    <lineage>
        <taxon>Bacteria</taxon>
        <taxon>Pseudomonadati</taxon>
        <taxon>Pseudomonadota</taxon>
        <taxon>Gammaproteobacteria</taxon>
        <taxon>Thiotrichales</taxon>
        <taxon>Piscirickettsiaceae</taxon>
        <taxon>Thiomicrorhabdus</taxon>
    </lineage>
</organism>
<dbReference type="NCBIfam" id="TIGR02001">
    <property type="entry name" value="gcw_chp"/>
    <property type="match status" value="1"/>
</dbReference>
<dbReference type="Pfam" id="PF09694">
    <property type="entry name" value="Gcw_chp"/>
    <property type="match status" value="1"/>
</dbReference>
<name>A0ABY8CCJ2_9GAMM</name>
<dbReference type="EMBL" id="CP102381">
    <property type="protein sequence ID" value="WEJ62266.1"/>
    <property type="molecule type" value="Genomic_DNA"/>
</dbReference>
<keyword evidence="1" id="KW-0732">Signal</keyword>
<dbReference type="Proteomes" id="UP001222275">
    <property type="component" value="Chromosome"/>
</dbReference>
<feature type="signal peptide" evidence="1">
    <location>
        <begin position="1"/>
        <end position="31"/>
    </location>
</feature>
<evidence type="ECO:0000313" key="3">
    <source>
        <dbReference type="Proteomes" id="UP001222275"/>
    </source>
</evidence>
<dbReference type="RefSeq" id="WP_275594524.1">
    <property type="nucleotide sequence ID" value="NZ_CP102381.1"/>
</dbReference>
<accession>A0ABY8CCJ2</accession>
<proteinExistence type="predicted"/>
<evidence type="ECO:0000313" key="2">
    <source>
        <dbReference type="EMBL" id="WEJ62266.1"/>
    </source>
</evidence>
<dbReference type="InterPro" id="IPR010239">
    <property type="entry name" value="CHP02001"/>
</dbReference>
<feature type="chain" id="PRO_5046801596" evidence="1">
    <location>
        <begin position="32"/>
        <end position="224"/>
    </location>
</feature>
<sequence>MKKTFKLKNLALSLAVAGAASVAMVPAASQAGVSANIGMVSNYVFRGIEQTESASASAGLDFESDSGFYIGTWAADVESGLEYDLYGGWAGEFEGVSLGLGASGFYYTDTAFDSTYEEVNASIGYGMFTIGYDKGTYKPSSGDVDYDHKYLSVAYEDFSATYGVNDGDIDTSDDALSYLDLGYSTELAAGFDGSINFVATSSEDDATKDQSYLILGVSKSFDLM</sequence>
<keyword evidence="3" id="KW-1185">Reference proteome</keyword>